<dbReference type="PANTHER" id="PTHR30469:SF12">
    <property type="entry name" value="MULTIDRUG RESISTANCE PROTEIN MDTA"/>
    <property type="match status" value="1"/>
</dbReference>
<evidence type="ECO:0000256" key="1">
    <source>
        <dbReference type="ARBA" id="ARBA00009477"/>
    </source>
</evidence>
<dbReference type="AlphaFoldDB" id="A0A5C6BTR3"/>
<protein>
    <submittedName>
        <fullName evidence="5">Multidrug resistance protein MdtA</fullName>
    </submittedName>
</protein>
<proteinExistence type="inferred from homology"/>
<dbReference type="SUPFAM" id="SSF111369">
    <property type="entry name" value="HlyD-like secretion proteins"/>
    <property type="match status" value="1"/>
</dbReference>
<keyword evidence="3" id="KW-0472">Membrane</keyword>
<keyword evidence="3" id="KW-1133">Transmembrane helix</keyword>
<dbReference type="Pfam" id="PF25876">
    <property type="entry name" value="HH_MFP_RND"/>
    <property type="match status" value="1"/>
</dbReference>
<evidence type="ECO:0000256" key="3">
    <source>
        <dbReference type="SAM" id="Phobius"/>
    </source>
</evidence>
<comment type="caution">
    <text evidence="5">The sequence shown here is derived from an EMBL/GenBank/DDBJ whole genome shotgun (WGS) entry which is preliminary data.</text>
</comment>
<keyword evidence="3" id="KW-0812">Transmembrane</keyword>
<feature type="transmembrane region" description="Helical" evidence="3">
    <location>
        <begin position="12"/>
        <end position="32"/>
    </location>
</feature>
<dbReference type="InterPro" id="IPR006143">
    <property type="entry name" value="RND_pump_MFP"/>
</dbReference>
<sequence length="416" mass="44923">MAASSTQSSSFVGVVLRLAIPCIILAAGWFGFQRLASEIERAPLPEPKKVLLRSRIEEINVVDYPVVVTTHAVVQAHNRIMLTSEVSGTVTKTSASFEVGAYFKAGEVLVEIDQSDYLTALAIAESELAVAKSELKLAIIVEERKLRLVESNAVPQGEVETASASREQAESNVALAETNVEQAKLNLRRTKFVAPFDGRVVSKLIGRGQMAGANSPLGEVFAIDYAEVRLPVSGDQREFLNLPEFADDPPLEVRLQDGILQSSDLVWDATIVRTEGVLDANSRDLFAIARIDDPFGQKSGKPPLRIGQPVIASIQGKVLRDVIALPRAAVRELDQIVLVDRTDQTLLPLQVKTLWSDADKVIVSSSAIPQGMWLATTPMPFTPSGARIEIIPPANTDAAISIADSNSPESDKNATN</sequence>
<dbReference type="OrthoDB" id="9781888at2"/>
<organism evidence="5 6">
    <name type="scientific">Allorhodopirellula heiligendammensis</name>
    <dbReference type="NCBI Taxonomy" id="2714739"/>
    <lineage>
        <taxon>Bacteria</taxon>
        <taxon>Pseudomonadati</taxon>
        <taxon>Planctomycetota</taxon>
        <taxon>Planctomycetia</taxon>
        <taxon>Pirellulales</taxon>
        <taxon>Pirellulaceae</taxon>
        <taxon>Allorhodopirellula</taxon>
    </lineage>
</organism>
<dbReference type="InterPro" id="IPR058624">
    <property type="entry name" value="MdtA-like_HH"/>
</dbReference>
<dbReference type="EMBL" id="SJPU01000002">
    <property type="protein sequence ID" value="TWU15610.1"/>
    <property type="molecule type" value="Genomic_DNA"/>
</dbReference>
<keyword evidence="6" id="KW-1185">Reference proteome</keyword>
<reference evidence="5 6" key="1">
    <citation type="journal article" date="2020" name="Antonie Van Leeuwenhoek">
        <title>Rhodopirellula heiligendammensis sp. nov., Rhodopirellula pilleata sp. nov., and Rhodopirellula solitaria sp. nov. isolated from natural or artificial marine surfaces in Northern Germany and California, USA, and emended description of the genus Rhodopirellula.</title>
        <authorList>
            <person name="Kallscheuer N."/>
            <person name="Wiegand S."/>
            <person name="Jogler M."/>
            <person name="Boedeker C."/>
            <person name="Peeters S.H."/>
            <person name="Rast P."/>
            <person name="Heuer A."/>
            <person name="Jetten M.S.M."/>
            <person name="Rohde M."/>
            <person name="Jogler C."/>
        </authorList>
    </citation>
    <scope>NUCLEOTIDE SEQUENCE [LARGE SCALE GENOMIC DNA]</scope>
    <source>
        <strain evidence="5 6">Poly21</strain>
    </source>
</reference>
<comment type="similarity">
    <text evidence="1">Belongs to the membrane fusion protein (MFP) (TC 8.A.1) family.</text>
</comment>
<dbReference type="GO" id="GO:1990281">
    <property type="term" value="C:efflux pump complex"/>
    <property type="evidence" value="ECO:0007669"/>
    <property type="project" value="TreeGrafter"/>
</dbReference>
<accession>A0A5C6BTR3</accession>
<dbReference type="Gene3D" id="1.10.287.470">
    <property type="entry name" value="Helix hairpin bin"/>
    <property type="match status" value="1"/>
</dbReference>
<evidence type="ECO:0000259" key="4">
    <source>
        <dbReference type="Pfam" id="PF25876"/>
    </source>
</evidence>
<keyword evidence="2" id="KW-0175">Coiled coil</keyword>
<name>A0A5C6BTR3_9BACT</name>
<evidence type="ECO:0000313" key="5">
    <source>
        <dbReference type="EMBL" id="TWU15610.1"/>
    </source>
</evidence>
<dbReference type="NCBIfam" id="TIGR01730">
    <property type="entry name" value="RND_mfp"/>
    <property type="match status" value="1"/>
</dbReference>
<dbReference type="Proteomes" id="UP000319908">
    <property type="component" value="Unassembled WGS sequence"/>
</dbReference>
<evidence type="ECO:0000313" key="6">
    <source>
        <dbReference type="Proteomes" id="UP000319908"/>
    </source>
</evidence>
<feature type="domain" description="Multidrug resistance protein MdtA-like alpha-helical hairpin" evidence="4">
    <location>
        <begin position="121"/>
        <end position="189"/>
    </location>
</feature>
<dbReference type="PANTHER" id="PTHR30469">
    <property type="entry name" value="MULTIDRUG RESISTANCE PROTEIN MDTA"/>
    <property type="match status" value="1"/>
</dbReference>
<feature type="coiled-coil region" evidence="2">
    <location>
        <begin position="159"/>
        <end position="186"/>
    </location>
</feature>
<evidence type="ECO:0000256" key="2">
    <source>
        <dbReference type="SAM" id="Coils"/>
    </source>
</evidence>
<dbReference type="Gene3D" id="2.40.30.170">
    <property type="match status" value="1"/>
</dbReference>
<gene>
    <name evidence="5" type="primary">mdtA_2</name>
    <name evidence="5" type="ORF">Poly21_28070</name>
</gene>
<dbReference type="Gene3D" id="2.40.50.100">
    <property type="match status" value="1"/>
</dbReference>
<dbReference type="GO" id="GO:0015562">
    <property type="term" value="F:efflux transmembrane transporter activity"/>
    <property type="evidence" value="ECO:0007669"/>
    <property type="project" value="TreeGrafter"/>
</dbReference>
<dbReference type="RefSeq" id="WP_146407449.1">
    <property type="nucleotide sequence ID" value="NZ_SJPU01000002.1"/>
</dbReference>